<comment type="similarity">
    <text evidence="1">Belongs to the LysR transcriptional regulatory family.</text>
</comment>
<dbReference type="InterPro" id="IPR050950">
    <property type="entry name" value="HTH-type_LysR_regulators"/>
</dbReference>
<dbReference type="SUPFAM" id="SSF46785">
    <property type="entry name" value="Winged helix' DNA-binding domain"/>
    <property type="match status" value="1"/>
</dbReference>
<dbReference type="Pfam" id="PF00126">
    <property type="entry name" value="HTH_1"/>
    <property type="match status" value="1"/>
</dbReference>
<sequence length="304" mass="34613">MIDLQRIAYFIAIVEHDFNITKAAQDLFISQPALSNAVKTMERESGLSLFERSKGRYTALTPGGKYLYEEGKLLLARHEKIMDQLQRIGNRYTHSVSIAAPPFLLRTYMASILFSLQAQFPKVEFVFHEYDQEAIKEGMLNLSVDMALMTEPNDFDSVGIRTTRIDHRKFASILSKNHPLATKAILQWEDIAQYPLSIPGNRYATYFLIQSALRARGLEPHVALAGSVWDFQVTTLIGTDYISLMPEIVRDFFTKEMVDNLVMIPIQDSVDWRVVFCENSAAHSNDAINAVRSYLLEILPRALE</sequence>
<dbReference type="SUPFAM" id="SSF53850">
    <property type="entry name" value="Periplasmic binding protein-like II"/>
    <property type="match status" value="1"/>
</dbReference>
<keyword evidence="3" id="KW-0238">DNA-binding</keyword>
<dbReference type="EMBL" id="JBBNPS010000034">
    <property type="protein sequence ID" value="MEQ3354309.1"/>
    <property type="molecule type" value="Genomic_DNA"/>
</dbReference>
<evidence type="ECO:0000256" key="4">
    <source>
        <dbReference type="ARBA" id="ARBA00023163"/>
    </source>
</evidence>
<accession>A0ABV1J7Z9</accession>
<dbReference type="PROSITE" id="PS50931">
    <property type="entry name" value="HTH_LYSR"/>
    <property type="match status" value="1"/>
</dbReference>
<feature type="domain" description="HTH lysR-type" evidence="5">
    <location>
        <begin position="2"/>
        <end position="60"/>
    </location>
</feature>
<dbReference type="Proteomes" id="UP001481872">
    <property type="component" value="Unassembled WGS sequence"/>
</dbReference>
<keyword evidence="7" id="KW-1185">Reference proteome</keyword>
<protein>
    <submittedName>
        <fullName evidence="6">LysR family transcriptional regulator</fullName>
    </submittedName>
</protein>
<dbReference type="PRINTS" id="PR00039">
    <property type="entry name" value="HTHLYSR"/>
</dbReference>
<name>A0ABV1J7Z9_9FIRM</name>
<evidence type="ECO:0000256" key="1">
    <source>
        <dbReference type="ARBA" id="ARBA00009437"/>
    </source>
</evidence>
<dbReference type="Gene3D" id="1.10.10.10">
    <property type="entry name" value="Winged helix-like DNA-binding domain superfamily/Winged helix DNA-binding domain"/>
    <property type="match status" value="1"/>
</dbReference>
<dbReference type="InterPro" id="IPR000847">
    <property type="entry name" value="LysR_HTH_N"/>
</dbReference>
<keyword evidence="2" id="KW-0805">Transcription regulation</keyword>
<dbReference type="RefSeq" id="WP_349054585.1">
    <property type="nucleotide sequence ID" value="NZ_JBBNPS010000034.1"/>
</dbReference>
<proteinExistence type="inferred from homology"/>
<keyword evidence="4" id="KW-0804">Transcription</keyword>
<dbReference type="PANTHER" id="PTHR30419">
    <property type="entry name" value="HTH-TYPE TRANSCRIPTIONAL REGULATOR YBHD"/>
    <property type="match status" value="1"/>
</dbReference>
<dbReference type="Pfam" id="PF03466">
    <property type="entry name" value="LysR_substrate"/>
    <property type="match status" value="1"/>
</dbReference>
<reference evidence="6 7" key="1">
    <citation type="submission" date="2024-04" db="EMBL/GenBank/DDBJ databases">
        <title>Human intestinal bacterial collection.</title>
        <authorList>
            <person name="Pauvert C."/>
            <person name="Hitch T.C.A."/>
            <person name="Clavel T."/>
        </authorList>
    </citation>
    <scope>NUCLEOTIDE SEQUENCE [LARGE SCALE GENOMIC DNA]</scope>
    <source>
        <strain evidence="6 7">CLA-SR-H026</strain>
    </source>
</reference>
<dbReference type="CDD" id="cd05466">
    <property type="entry name" value="PBP2_LTTR_substrate"/>
    <property type="match status" value="1"/>
</dbReference>
<gene>
    <name evidence="6" type="ORF">AAA081_08390</name>
</gene>
<dbReference type="InterPro" id="IPR036390">
    <property type="entry name" value="WH_DNA-bd_sf"/>
</dbReference>
<evidence type="ECO:0000259" key="5">
    <source>
        <dbReference type="PROSITE" id="PS50931"/>
    </source>
</evidence>
<organism evidence="6 7">
    <name type="scientific">Aedoeadaptatus acetigenes</name>
    <dbReference type="NCBI Taxonomy" id="2981723"/>
    <lineage>
        <taxon>Bacteria</taxon>
        <taxon>Bacillati</taxon>
        <taxon>Bacillota</taxon>
        <taxon>Tissierellia</taxon>
        <taxon>Tissierellales</taxon>
        <taxon>Peptoniphilaceae</taxon>
        <taxon>Aedoeadaptatus</taxon>
    </lineage>
</organism>
<evidence type="ECO:0000256" key="2">
    <source>
        <dbReference type="ARBA" id="ARBA00023015"/>
    </source>
</evidence>
<dbReference type="InterPro" id="IPR005119">
    <property type="entry name" value="LysR_subst-bd"/>
</dbReference>
<dbReference type="Gene3D" id="3.40.190.290">
    <property type="match status" value="1"/>
</dbReference>
<evidence type="ECO:0000313" key="6">
    <source>
        <dbReference type="EMBL" id="MEQ3354309.1"/>
    </source>
</evidence>
<dbReference type="PANTHER" id="PTHR30419:SF8">
    <property type="entry name" value="NITROGEN ASSIMILATION TRANSCRIPTIONAL ACTIVATOR-RELATED"/>
    <property type="match status" value="1"/>
</dbReference>
<comment type="caution">
    <text evidence="6">The sequence shown here is derived from an EMBL/GenBank/DDBJ whole genome shotgun (WGS) entry which is preliminary data.</text>
</comment>
<dbReference type="InterPro" id="IPR036388">
    <property type="entry name" value="WH-like_DNA-bd_sf"/>
</dbReference>
<evidence type="ECO:0000313" key="7">
    <source>
        <dbReference type="Proteomes" id="UP001481872"/>
    </source>
</evidence>
<evidence type="ECO:0000256" key="3">
    <source>
        <dbReference type="ARBA" id="ARBA00023125"/>
    </source>
</evidence>